<dbReference type="PROSITE" id="PS50850">
    <property type="entry name" value="MFS"/>
    <property type="match status" value="1"/>
</dbReference>
<dbReference type="PANTHER" id="PTHR23513:SF6">
    <property type="entry name" value="MAJOR FACILITATOR SUPERFAMILY ASSOCIATED DOMAIN-CONTAINING PROTEIN"/>
    <property type="match status" value="1"/>
</dbReference>
<comment type="subcellular location">
    <subcellularLocation>
        <location evidence="1">Cell membrane</location>
        <topology evidence="1">Multi-pass membrane protein</topology>
    </subcellularLocation>
</comment>
<dbReference type="RefSeq" id="WP_203695155.1">
    <property type="nucleotide sequence ID" value="NZ_BAAALC010000020.1"/>
</dbReference>
<feature type="compositionally biased region" description="Basic and acidic residues" evidence="7">
    <location>
        <begin position="399"/>
        <end position="408"/>
    </location>
</feature>
<reference evidence="10 11" key="1">
    <citation type="submission" date="2021-01" db="EMBL/GenBank/DDBJ databases">
        <title>Whole genome shotgun sequence of Catellatospora coxensis NBRC 107359.</title>
        <authorList>
            <person name="Komaki H."/>
            <person name="Tamura T."/>
        </authorList>
    </citation>
    <scope>NUCLEOTIDE SEQUENCE [LARGE SCALE GENOMIC DNA]</scope>
    <source>
        <strain evidence="10 11">NBRC 107359</strain>
    </source>
</reference>
<evidence type="ECO:0000256" key="3">
    <source>
        <dbReference type="ARBA" id="ARBA00022475"/>
    </source>
</evidence>
<keyword evidence="4 8" id="KW-0812">Transmembrane</keyword>
<protein>
    <submittedName>
        <fullName evidence="10">MFS transporter</fullName>
    </submittedName>
</protein>
<dbReference type="Gene3D" id="1.20.1250.20">
    <property type="entry name" value="MFS general substrate transporter like domains"/>
    <property type="match status" value="1"/>
</dbReference>
<feature type="transmembrane region" description="Helical" evidence="8">
    <location>
        <begin position="39"/>
        <end position="60"/>
    </location>
</feature>
<feature type="transmembrane region" description="Helical" evidence="8">
    <location>
        <begin position="342"/>
        <end position="364"/>
    </location>
</feature>
<evidence type="ECO:0000256" key="4">
    <source>
        <dbReference type="ARBA" id="ARBA00022692"/>
    </source>
</evidence>
<accession>A0A8J3L090</accession>
<evidence type="ECO:0000256" key="8">
    <source>
        <dbReference type="SAM" id="Phobius"/>
    </source>
</evidence>
<sequence>MLRNRNFRLLWTASTIDSFGSWLLVMAVPLQAYRLTDSAMSTGLALAVQALPTMAIGPWAGLTVDRWPRKRIIVTANLASAGAVAMMVLATTADRVSLLYVGLLAESIAVCFLRPALGAVAPAVVGSEPDLASANALSAFANSAFRMLGPLLGTYLVATGWFQAVVLVDVASYLAAAAIITRVAIPATGPSPETARRITAELRAGLRHVVRTPLLRGLLTTSGIYWTANAALTALLIPFVADRLHASGETLGRLIAGLGVGYLCGSAISRIMISRYATRAVLTVAYAAVGVCFLVMFTATSPHVAVLALAVGGVPGAVAQIVTGHRVQTSTPDGMLGRVSAAFHTGDATAAVAGALLAPAAVALAGLGPALLAFTVLVLATAVLAGLVLPPGSAAQGDRGAEADERAAGEQLQPAVHGRSRHERAAAVHRPGEQHVPGGGDQAGAA</sequence>
<feature type="compositionally biased region" description="Gly residues" evidence="7">
    <location>
        <begin position="437"/>
        <end position="446"/>
    </location>
</feature>
<evidence type="ECO:0000256" key="7">
    <source>
        <dbReference type="SAM" id="MobiDB-lite"/>
    </source>
</evidence>
<dbReference type="InterPro" id="IPR020846">
    <property type="entry name" value="MFS_dom"/>
</dbReference>
<feature type="transmembrane region" description="Helical" evidence="8">
    <location>
        <begin position="99"/>
        <end position="125"/>
    </location>
</feature>
<dbReference type="CDD" id="cd06173">
    <property type="entry name" value="MFS_MefA_like"/>
    <property type="match status" value="1"/>
</dbReference>
<feature type="transmembrane region" description="Helical" evidence="8">
    <location>
        <begin position="253"/>
        <end position="273"/>
    </location>
</feature>
<dbReference type="GO" id="GO:0022857">
    <property type="term" value="F:transmembrane transporter activity"/>
    <property type="evidence" value="ECO:0007669"/>
    <property type="project" value="InterPro"/>
</dbReference>
<name>A0A8J3L090_9ACTN</name>
<feature type="transmembrane region" description="Helical" evidence="8">
    <location>
        <begin position="280"/>
        <end position="298"/>
    </location>
</feature>
<dbReference type="InterPro" id="IPR010290">
    <property type="entry name" value="TM_effector"/>
</dbReference>
<keyword evidence="3" id="KW-1003">Cell membrane</keyword>
<feature type="domain" description="Major facilitator superfamily (MFS) profile" evidence="9">
    <location>
        <begin position="6"/>
        <end position="393"/>
    </location>
</feature>
<evidence type="ECO:0000256" key="1">
    <source>
        <dbReference type="ARBA" id="ARBA00004651"/>
    </source>
</evidence>
<keyword evidence="11" id="KW-1185">Reference proteome</keyword>
<evidence type="ECO:0000256" key="5">
    <source>
        <dbReference type="ARBA" id="ARBA00022989"/>
    </source>
</evidence>
<feature type="transmembrane region" description="Helical" evidence="8">
    <location>
        <begin position="304"/>
        <end position="322"/>
    </location>
</feature>
<organism evidence="10 11">
    <name type="scientific">Catellatospora coxensis</name>
    <dbReference type="NCBI Taxonomy" id="310354"/>
    <lineage>
        <taxon>Bacteria</taxon>
        <taxon>Bacillati</taxon>
        <taxon>Actinomycetota</taxon>
        <taxon>Actinomycetes</taxon>
        <taxon>Micromonosporales</taxon>
        <taxon>Micromonosporaceae</taxon>
        <taxon>Catellatospora</taxon>
    </lineage>
</organism>
<evidence type="ECO:0000259" key="9">
    <source>
        <dbReference type="PROSITE" id="PS50850"/>
    </source>
</evidence>
<feature type="compositionally biased region" description="Basic and acidic residues" evidence="7">
    <location>
        <begin position="423"/>
        <end position="433"/>
    </location>
</feature>
<dbReference type="GO" id="GO:0005886">
    <property type="term" value="C:plasma membrane"/>
    <property type="evidence" value="ECO:0007669"/>
    <property type="project" value="UniProtKB-SubCell"/>
</dbReference>
<feature type="transmembrane region" description="Helical" evidence="8">
    <location>
        <begin position="9"/>
        <end position="33"/>
    </location>
</feature>
<dbReference type="SUPFAM" id="SSF103473">
    <property type="entry name" value="MFS general substrate transporter"/>
    <property type="match status" value="1"/>
</dbReference>
<feature type="transmembrane region" description="Helical" evidence="8">
    <location>
        <begin position="370"/>
        <end position="389"/>
    </location>
</feature>
<dbReference type="InterPro" id="IPR036259">
    <property type="entry name" value="MFS_trans_sf"/>
</dbReference>
<comment type="caution">
    <text evidence="10">The sequence shown here is derived from an EMBL/GenBank/DDBJ whole genome shotgun (WGS) entry which is preliminary data.</text>
</comment>
<dbReference type="PANTHER" id="PTHR23513">
    <property type="entry name" value="INTEGRAL MEMBRANE EFFLUX PROTEIN-RELATED"/>
    <property type="match status" value="1"/>
</dbReference>
<feature type="transmembrane region" description="Helical" evidence="8">
    <location>
        <begin position="223"/>
        <end position="241"/>
    </location>
</feature>
<keyword evidence="5 8" id="KW-1133">Transmembrane helix</keyword>
<evidence type="ECO:0000313" key="11">
    <source>
        <dbReference type="Proteomes" id="UP000630887"/>
    </source>
</evidence>
<dbReference type="Proteomes" id="UP000630887">
    <property type="component" value="Unassembled WGS sequence"/>
</dbReference>
<dbReference type="AlphaFoldDB" id="A0A8J3L090"/>
<dbReference type="Pfam" id="PF05977">
    <property type="entry name" value="MFS_3"/>
    <property type="match status" value="1"/>
</dbReference>
<evidence type="ECO:0000256" key="6">
    <source>
        <dbReference type="ARBA" id="ARBA00023136"/>
    </source>
</evidence>
<evidence type="ECO:0000256" key="2">
    <source>
        <dbReference type="ARBA" id="ARBA00022448"/>
    </source>
</evidence>
<dbReference type="EMBL" id="BONI01000053">
    <property type="protein sequence ID" value="GIG08819.1"/>
    <property type="molecule type" value="Genomic_DNA"/>
</dbReference>
<feature type="region of interest" description="Disordered" evidence="7">
    <location>
        <begin position="394"/>
        <end position="446"/>
    </location>
</feature>
<keyword evidence="2" id="KW-0813">Transport</keyword>
<gene>
    <name evidence="10" type="ORF">Cco03nite_55190</name>
</gene>
<proteinExistence type="predicted"/>
<keyword evidence="6 8" id="KW-0472">Membrane</keyword>
<evidence type="ECO:0000313" key="10">
    <source>
        <dbReference type="EMBL" id="GIG08819.1"/>
    </source>
</evidence>